<evidence type="ECO:0000313" key="1">
    <source>
        <dbReference type="EMBL" id="MBD3108381.1"/>
    </source>
</evidence>
<keyword evidence="2" id="KW-1185">Reference proteome</keyword>
<accession>A0A927HBD2</accession>
<dbReference type="EMBL" id="JACXSI010000017">
    <property type="protein sequence ID" value="MBD3108381.1"/>
    <property type="molecule type" value="Genomic_DNA"/>
</dbReference>
<dbReference type="AlphaFoldDB" id="A0A927HBD2"/>
<proteinExistence type="predicted"/>
<dbReference type="Pfam" id="PF10702">
    <property type="entry name" value="DUF2507"/>
    <property type="match status" value="1"/>
</dbReference>
<evidence type="ECO:0000313" key="2">
    <source>
        <dbReference type="Proteomes" id="UP000602076"/>
    </source>
</evidence>
<dbReference type="SUPFAM" id="SSF111126">
    <property type="entry name" value="Ligand-binding domain in the NO signalling and Golgi transport"/>
    <property type="match status" value="1"/>
</dbReference>
<dbReference type="InterPro" id="IPR024096">
    <property type="entry name" value="NO_sig/Golgi_transp_ligand-bd"/>
</dbReference>
<name>A0A927HBD2_9BACI</name>
<comment type="caution">
    <text evidence="1">The sequence shown here is derived from an EMBL/GenBank/DDBJ whole genome shotgun (WGS) entry which is preliminary data.</text>
</comment>
<sequence length="152" mass="17564">MQKNSQIEGTPQHVSDEETVTIFSKELLRDLLIPDLLGKEHAQILYWSGKQLARKFPLSSIEEIAEFFRNAGWGNLEEIKKTKNESEFILDGPIVARRFDLNADCEFQLESGFLAEQIQTQKKRITEAAFETKRKSGKVKIIVRWDPKDIIE</sequence>
<dbReference type="RefSeq" id="WP_190997926.1">
    <property type="nucleotide sequence ID" value="NZ_JACXSI010000017.1"/>
</dbReference>
<gene>
    <name evidence="1" type="ORF">IEO70_08375</name>
</gene>
<dbReference type="Gene3D" id="3.30.1380.20">
    <property type="entry name" value="Trafficking protein particle complex subunit 3"/>
    <property type="match status" value="1"/>
</dbReference>
<reference evidence="1" key="1">
    <citation type="submission" date="2020-09" db="EMBL/GenBank/DDBJ databases">
        <title>Bacillus faecalis sp. nov., a moderately halophilic bacterium isolated from cow faeces.</title>
        <authorList>
            <person name="Jiang L."/>
            <person name="Lee J."/>
        </authorList>
    </citation>
    <scope>NUCLEOTIDE SEQUENCE</scope>
    <source>
        <strain evidence="1">AGMB 02131</strain>
    </source>
</reference>
<organism evidence="1 2">
    <name type="scientific">Peribacillus faecalis</name>
    <dbReference type="NCBI Taxonomy" id="2772559"/>
    <lineage>
        <taxon>Bacteria</taxon>
        <taxon>Bacillati</taxon>
        <taxon>Bacillota</taxon>
        <taxon>Bacilli</taxon>
        <taxon>Bacillales</taxon>
        <taxon>Bacillaceae</taxon>
        <taxon>Peribacillus</taxon>
    </lineage>
</organism>
<protein>
    <submittedName>
        <fullName evidence="1">YslB family protein</fullName>
    </submittedName>
</protein>
<dbReference type="InterPro" id="IPR019642">
    <property type="entry name" value="DUF2507"/>
</dbReference>
<dbReference type="Proteomes" id="UP000602076">
    <property type="component" value="Unassembled WGS sequence"/>
</dbReference>